<reference evidence="1 2" key="1">
    <citation type="submission" date="2013-05" db="EMBL/GenBank/DDBJ databases">
        <title>Genome assembly of Chondromyces apiculatus DSM 436.</title>
        <authorList>
            <person name="Sharma G."/>
            <person name="Khatri I."/>
            <person name="Kaur C."/>
            <person name="Mayilraj S."/>
            <person name="Subramanian S."/>
        </authorList>
    </citation>
    <scope>NUCLEOTIDE SEQUENCE [LARGE SCALE GENOMIC DNA]</scope>
    <source>
        <strain evidence="1 2">DSM 436</strain>
    </source>
</reference>
<dbReference type="STRING" id="1192034.CAP_5337"/>
<dbReference type="OrthoDB" id="9840734at2"/>
<gene>
    <name evidence="1" type="ORF">CAP_5337</name>
</gene>
<sequence>MSTMLGEIQFDEIALDAEEPHIKGFFISRYDKQIWTSHHAKWGATCLVDAYSSLLGKEKSEQEMLDLIDNVHFETTEGDRSKFVIHLVPSATASLRDLTPGYWESYLLG</sequence>
<name>A0A017T590_9BACT</name>
<dbReference type="EMBL" id="ASRX01000043">
    <property type="protein sequence ID" value="EYF03726.1"/>
    <property type="molecule type" value="Genomic_DNA"/>
</dbReference>
<dbReference type="Proteomes" id="UP000019678">
    <property type="component" value="Unassembled WGS sequence"/>
</dbReference>
<protein>
    <submittedName>
        <fullName evidence="1">Uncharacterized protein</fullName>
    </submittedName>
</protein>
<organism evidence="1 2">
    <name type="scientific">Chondromyces apiculatus DSM 436</name>
    <dbReference type="NCBI Taxonomy" id="1192034"/>
    <lineage>
        <taxon>Bacteria</taxon>
        <taxon>Pseudomonadati</taxon>
        <taxon>Myxococcota</taxon>
        <taxon>Polyangia</taxon>
        <taxon>Polyangiales</taxon>
        <taxon>Polyangiaceae</taxon>
        <taxon>Chondromyces</taxon>
    </lineage>
</organism>
<dbReference type="RefSeq" id="WP_044245580.1">
    <property type="nucleotide sequence ID" value="NZ_ASRX01000043.1"/>
</dbReference>
<proteinExistence type="predicted"/>
<evidence type="ECO:0000313" key="2">
    <source>
        <dbReference type="Proteomes" id="UP000019678"/>
    </source>
</evidence>
<accession>A0A017T590</accession>
<comment type="caution">
    <text evidence="1">The sequence shown here is derived from an EMBL/GenBank/DDBJ whole genome shotgun (WGS) entry which is preliminary data.</text>
</comment>
<keyword evidence="2" id="KW-1185">Reference proteome</keyword>
<evidence type="ECO:0000313" key="1">
    <source>
        <dbReference type="EMBL" id="EYF03726.1"/>
    </source>
</evidence>
<dbReference type="AlphaFoldDB" id="A0A017T590"/>